<proteinExistence type="predicted"/>
<evidence type="ECO:0000313" key="2">
    <source>
        <dbReference type="Proteomes" id="UP001228690"/>
    </source>
</evidence>
<accession>A0ABY8MJH2</accession>
<dbReference type="EMBL" id="CP123443">
    <property type="protein sequence ID" value="WGK70117.1"/>
    <property type="molecule type" value="Genomic_DNA"/>
</dbReference>
<gene>
    <name evidence="1" type="ORF">P0082_04455</name>
</gene>
<protein>
    <submittedName>
        <fullName evidence="1">Uncharacterized protein</fullName>
    </submittedName>
</protein>
<name>A0ABY8MJH2_9SPIO</name>
<dbReference type="Proteomes" id="UP001228690">
    <property type="component" value="Chromosome"/>
</dbReference>
<reference evidence="1 2" key="1">
    <citation type="submission" date="2023-04" db="EMBL/GenBank/DDBJ databases">
        <title>Spirochaete genome identified in red abalone sample constitutes a novel genus.</title>
        <authorList>
            <person name="Sharma S.P."/>
            <person name="Purcell C.M."/>
            <person name="Hyde J.R."/>
            <person name="Severin A.J."/>
        </authorList>
    </citation>
    <scope>NUCLEOTIDE SEQUENCE [LARGE SCALE GENOMIC DNA]</scope>
    <source>
        <strain evidence="1 2">SP-2023</strain>
    </source>
</reference>
<evidence type="ECO:0000313" key="1">
    <source>
        <dbReference type="EMBL" id="WGK70117.1"/>
    </source>
</evidence>
<organism evidence="1 2">
    <name type="scientific">Candidatus Haliotispira prima</name>
    <dbReference type="NCBI Taxonomy" id="3034016"/>
    <lineage>
        <taxon>Bacteria</taxon>
        <taxon>Pseudomonadati</taxon>
        <taxon>Spirochaetota</taxon>
        <taxon>Spirochaetia</taxon>
        <taxon>Spirochaetales</taxon>
        <taxon>Spirochaetaceae</taxon>
        <taxon>Candidatus Haliotispira</taxon>
    </lineage>
</organism>
<dbReference type="RefSeq" id="WP_326928324.1">
    <property type="nucleotide sequence ID" value="NZ_CP123443.1"/>
</dbReference>
<keyword evidence="2" id="KW-1185">Reference proteome</keyword>
<sequence>MVNYADDRFGKVQEKNSRTGMEIGGFRKVVSYSPSDIDKKFYLKNKGILSQKRGNGYWLWKPYVIKKELMKLKEGSYLFYCDSGAYFIDSVTPLIRALQAANKDIMPFELPFKESTWTKRDAFVLQACDSPEFTETDQRLASFVLMRKSPLSLQFTEDWLTSAQDERVLTDMDNTCGLPNYLGFMDNRHDQSIFSLLTKKYGMEAFRNPSNNYFSNAYIDQYPNSDYPQILEHTGLATLPEIAREPRVHLKDTIKQVFKRIFRD</sequence>